<feature type="domain" description="AMP-dependent synthetase/ligase" evidence="1">
    <location>
        <begin position="66"/>
        <end position="295"/>
    </location>
</feature>
<dbReference type="Pfam" id="PF14535">
    <property type="entry name" value="AMP-binding_C_2"/>
    <property type="match status" value="1"/>
</dbReference>
<evidence type="ECO:0000313" key="3">
    <source>
        <dbReference type="EMBL" id="VBB47440.1"/>
    </source>
</evidence>
<dbReference type="InterPro" id="IPR045851">
    <property type="entry name" value="AMP-bd_C_sf"/>
</dbReference>
<dbReference type="SUPFAM" id="SSF56801">
    <property type="entry name" value="Acetyl-CoA synthetase-like"/>
    <property type="match status" value="1"/>
</dbReference>
<sequence length="439" mass="50121">MDQVSYWNKPLETLPRDQLQELQLQRFQERMTYVYERSPMYRRKFDEAGIKPADIRSLEDISRVPFTVKEELRESQAQHPPWGDFMCVPPEEGVRVFQTTGTTGIPVRVMLNKKDWTVHFYEQFMYFMHAYGIKTSDILFVPFGYSLYIAWWGFQAALEQAGVMIVPGGGQSSKDRVRNIFNWEATVVCGTPTYLLYLGETAKKMGVSLRDSKVSIVVAAGEPGANVLSTKQAIEETWGAKCYDDIGSSEISNFGFECICQKGTHVNEAMFYAECLDPETLQPVENGQVGELVLSNLCCETMPLLRYRIKDLVKFNRERCDCGRTFLRLDGGILGRSDDMFQFGGVNVFPSAIENLIREVEVFSNEYQIVVPKMGSGKRIRIRVEPASEDVPAEKLEQAVRGFIEHFKYMVTFTPEVEIIGVGELPRFELKAKRVIRET</sequence>
<dbReference type="Pfam" id="PF00501">
    <property type="entry name" value="AMP-binding"/>
    <property type="match status" value="1"/>
</dbReference>
<dbReference type="PANTHER" id="PTHR43845">
    <property type="entry name" value="BLR5969 PROTEIN"/>
    <property type="match status" value="1"/>
</dbReference>
<dbReference type="InterPro" id="IPR042099">
    <property type="entry name" value="ANL_N_sf"/>
</dbReference>
<dbReference type="Gene3D" id="3.40.50.12780">
    <property type="entry name" value="N-terminal domain of ligase-like"/>
    <property type="match status" value="1"/>
</dbReference>
<organism evidence="3">
    <name type="scientific">Uncultured Desulfatiglans sp</name>
    <dbReference type="NCBI Taxonomy" id="1748965"/>
    <lineage>
        <taxon>Bacteria</taxon>
        <taxon>Pseudomonadati</taxon>
        <taxon>Thermodesulfobacteriota</taxon>
        <taxon>Desulfobacteria</taxon>
        <taxon>Desulfatiglandales</taxon>
        <taxon>Desulfatiglandaceae</taxon>
        <taxon>Desulfatiglans</taxon>
        <taxon>environmental samples</taxon>
    </lineage>
</organism>
<reference evidence="3" key="1">
    <citation type="submission" date="2018-07" db="EMBL/GenBank/DDBJ databases">
        <authorList>
            <consortium name="Genoscope - CEA"/>
            <person name="William W."/>
        </authorList>
    </citation>
    <scope>NUCLEOTIDE SEQUENCE</scope>
    <source>
        <strain evidence="3">IK1</strain>
    </source>
</reference>
<dbReference type="AlphaFoldDB" id="A0A653AHA8"/>
<dbReference type="InterPro" id="IPR028154">
    <property type="entry name" value="AMP-dep_Lig_C"/>
</dbReference>
<dbReference type="EMBL" id="UPXX01000032">
    <property type="protein sequence ID" value="VBB47440.1"/>
    <property type="molecule type" value="Genomic_DNA"/>
</dbReference>
<accession>A0A653AHA8</accession>
<dbReference type="InterPro" id="IPR000873">
    <property type="entry name" value="AMP-dep_synth/lig_dom"/>
</dbReference>
<protein>
    <submittedName>
        <fullName evidence="3">Phenylacetate-CoA ligase</fullName>
    </submittedName>
</protein>
<proteinExistence type="predicted"/>
<evidence type="ECO:0000259" key="2">
    <source>
        <dbReference type="Pfam" id="PF14535"/>
    </source>
</evidence>
<dbReference type="GO" id="GO:0016874">
    <property type="term" value="F:ligase activity"/>
    <property type="evidence" value="ECO:0007669"/>
    <property type="project" value="UniProtKB-KW"/>
</dbReference>
<feature type="domain" description="AMP-dependent ligase C-terminal" evidence="2">
    <location>
        <begin position="345"/>
        <end position="436"/>
    </location>
</feature>
<evidence type="ECO:0000259" key="1">
    <source>
        <dbReference type="Pfam" id="PF00501"/>
    </source>
</evidence>
<dbReference type="PANTHER" id="PTHR43845:SF1">
    <property type="entry name" value="BLR5969 PROTEIN"/>
    <property type="match status" value="1"/>
</dbReference>
<gene>
    <name evidence="3" type="ORF">TRIP_B50307</name>
</gene>
<dbReference type="Gene3D" id="3.30.300.30">
    <property type="match status" value="1"/>
</dbReference>
<keyword evidence="3" id="KW-0436">Ligase</keyword>
<name>A0A653AHA8_UNCDX</name>